<keyword evidence="1 2" id="KW-0238">DNA-binding</keyword>
<protein>
    <recommendedName>
        <fullName evidence="3">HTH tetR-type domain-containing protein</fullName>
    </recommendedName>
</protein>
<gene>
    <name evidence="4" type="ORF">GCM10023224_08290</name>
</gene>
<dbReference type="EMBL" id="BAABIK010000003">
    <property type="protein sequence ID" value="GAA4930826.1"/>
    <property type="molecule type" value="Genomic_DNA"/>
</dbReference>
<dbReference type="PROSITE" id="PS50977">
    <property type="entry name" value="HTH_TETR_2"/>
    <property type="match status" value="1"/>
</dbReference>
<evidence type="ECO:0000256" key="2">
    <source>
        <dbReference type="PROSITE-ProRule" id="PRU00335"/>
    </source>
</evidence>
<dbReference type="InterPro" id="IPR036271">
    <property type="entry name" value="Tet_transcr_reg_TetR-rel_C_sf"/>
</dbReference>
<dbReference type="InterPro" id="IPR050109">
    <property type="entry name" value="HTH-type_TetR-like_transc_reg"/>
</dbReference>
<dbReference type="SUPFAM" id="SSF48498">
    <property type="entry name" value="Tetracyclin repressor-like, C-terminal domain"/>
    <property type="match status" value="1"/>
</dbReference>
<dbReference type="Pfam" id="PF00440">
    <property type="entry name" value="TetR_N"/>
    <property type="match status" value="1"/>
</dbReference>
<proteinExistence type="predicted"/>
<organism evidence="4 5">
    <name type="scientific">Streptomonospora halophila</name>
    <dbReference type="NCBI Taxonomy" id="427369"/>
    <lineage>
        <taxon>Bacteria</taxon>
        <taxon>Bacillati</taxon>
        <taxon>Actinomycetota</taxon>
        <taxon>Actinomycetes</taxon>
        <taxon>Streptosporangiales</taxon>
        <taxon>Nocardiopsidaceae</taxon>
        <taxon>Streptomonospora</taxon>
    </lineage>
</organism>
<dbReference type="PANTHER" id="PTHR30055">
    <property type="entry name" value="HTH-TYPE TRANSCRIPTIONAL REGULATOR RUTR"/>
    <property type="match status" value="1"/>
</dbReference>
<name>A0ABP9G7J6_9ACTN</name>
<dbReference type="Proteomes" id="UP001499993">
    <property type="component" value="Unassembled WGS sequence"/>
</dbReference>
<dbReference type="InterPro" id="IPR009057">
    <property type="entry name" value="Homeodomain-like_sf"/>
</dbReference>
<dbReference type="PRINTS" id="PR00455">
    <property type="entry name" value="HTHTETR"/>
</dbReference>
<dbReference type="PANTHER" id="PTHR30055:SF200">
    <property type="entry name" value="HTH-TYPE TRANSCRIPTIONAL REPRESSOR BDCR"/>
    <property type="match status" value="1"/>
</dbReference>
<evidence type="ECO:0000259" key="3">
    <source>
        <dbReference type="PROSITE" id="PS50977"/>
    </source>
</evidence>
<feature type="DNA-binding region" description="H-T-H motif" evidence="2">
    <location>
        <begin position="96"/>
        <end position="115"/>
    </location>
</feature>
<reference evidence="5" key="1">
    <citation type="journal article" date="2019" name="Int. J. Syst. Evol. Microbiol.">
        <title>The Global Catalogue of Microorganisms (GCM) 10K type strain sequencing project: providing services to taxonomists for standard genome sequencing and annotation.</title>
        <authorList>
            <consortium name="The Broad Institute Genomics Platform"/>
            <consortium name="The Broad Institute Genome Sequencing Center for Infectious Disease"/>
            <person name="Wu L."/>
            <person name="Ma J."/>
        </authorList>
    </citation>
    <scope>NUCLEOTIDE SEQUENCE [LARGE SCALE GENOMIC DNA]</scope>
    <source>
        <strain evidence="5">JCM 18123</strain>
    </source>
</reference>
<keyword evidence="5" id="KW-1185">Reference proteome</keyword>
<dbReference type="SUPFAM" id="SSF46689">
    <property type="entry name" value="Homeodomain-like"/>
    <property type="match status" value="1"/>
</dbReference>
<evidence type="ECO:0000256" key="1">
    <source>
        <dbReference type="ARBA" id="ARBA00023125"/>
    </source>
</evidence>
<evidence type="ECO:0000313" key="4">
    <source>
        <dbReference type="EMBL" id="GAA4930826.1"/>
    </source>
</evidence>
<accession>A0ABP9G7J6</accession>
<feature type="domain" description="HTH tetR-type" evidence="3">
    <location>
        <begin position="73"/>
        <end position="133"/>
    </location>
</feature>
<comment type="caution">
    <text evidence="4">The sequence shown here is derived from an EMBL/GenBank/DDBJ whole genome shotgun (WGS) entry which is preliminary data.</text>
</comment>
<dbReference type="Gene3D" id="1.10.357.10">
    <property type="entry name" value="Tetracycline Repressor, domain 2"/>
    <property type="match status" value="1"/>
</dbReference>
<sequence length="257" mass="27519">MPPRLRLLVREAPCAPPAAALSTAVGGRYSYQYVYMVEVRYPERRRNRIQRGLAEGTMHADATGVAARATSGADTRARILAAASELFYAHGIRAVSADRIIEQVGITKVTFYRHFRTKSDLLVAYLEQQAAAERQWMESIRRAGDPAGSLRTLATDIGAASCSPGFRGCAFINAAAEFSDPDDPVRGAVDAHRRWMLGLFAELAMEAGVQNIDATARQLMILRDGGMVNGYLGDSAALADTLGAAFTAILAPAAATG</sequence>
<evidence type="ECO:0000313" key="5">
    <source>
        <dbReference type="Proteomes" id="UP001499993"/>
    </source>
</evidence>
<dbReference type="InterPro" id="IPR001647">
    <property type="entry name" value="HTH_TetR"/>
</dbReference>